<keyword evidence="6 12" id="KW-0547">Nucleotide-binding</keyword>
<dbReference type="InterPro" id="IPR000719">
    <property type="entry name" value="Prot_kinase_dom"/>
</dbReference>
<dbReference type="PANTHER" id="PTHR44329:SF298">
    <property type="entry name" value="MIXED LINEAGE KINASE DOMAIN-LIKE PROTEIN"/>
    <property type="match status" value="1"/>
</dbReference>
<evidence type="ECO:0000313" key="16">
    <source>
        <dbReference type="Proteomes" id="UP000708148"/>
    </source>
</evidence>
<dbReference type="EC" id="2.7.11.1" evidence="3"/>
<feature type="region of interest" description="Disordered" evidence="13">
    <location>
        <begin position="465"/>
        <end position="510"/>
    </location>
</feature>
<dbReference type="FunFam" id="3.30.200.20:FF:000060">
    <property type="entry name" value="Serine/threonine-protein kinase isoform 1"/>
    <property type="match status" value="1"/>
</dbReference>
<evidence type="ECO:0000256" key="6">
    <source>
        <dbReference type="ARBA" id="ARBA00022741"/>
    </source>
</evidence>
<evidence type="ECO:0000256" key="5">
    <source>
        <dbReference type="ARBA" id="ARBA00022679"/>
    </source>
</evidence>
<dbReference type="SMART" id="SM00220">
    <property type="entry name" value="S_TKc"/>
    <property type="match status" value="1"/>
</dbReference>
<feature type="region of interest" description="Disordered" evidence="13">
    <location>
        <begin position="580"/>
        <end position="675"/>
    </location>
</feature>
<feature type="compositionally biased region" description="Polar residues" evidence="13">
    <location>
        <begin position="580"/>
        <end position="606"/>
    </location>
</feature>
<dbReference type="PANTHER" id="PTHR44329">
    <property type="entry name" value="SERINE/THREONINE-PROTEIN KINASE TNNI3K-RELATED"/>
    <property type="match status" value="1"/>
</dbReference>
<dbReference type="PRINTS" id="PR00109">
    <property type="entry name" value="TYRKINASE"/>
</dbReference>
<accession>A0A8S1INS7</accession>
<gene>
    <name evidence="15" type="ORF">OSTQU699_LOCUS1322</name>
</gene>
<dbReference type="PROSITE" id="PS00107">
    <property type="entry name" value="PROTEIN_KINASE_ATP"/>
    <property type="match status" value="1"/>
</dbReference>
<dbReference type="InterPro" id="IPR008271">
    <property type="entry name" value="Ser/Thr_kinase_AS"/>
</dbReference>
<keyword evidence="5" id="KW-0808">Transferase</keyword>
<dbReference type="InterPro" id="IPR003903">
    <property type="entry name" value="UIM_dom"/>
</dbReference>
<evidence type="ECO:0000313" key="15">
    <source>
        <dbReference type="EMBL" id="CAD7695962.1"/>
    </source>
</evidence>
<evidence type="ECO:0000256" key="12">
    <source>
        <dbReference type="PROSITE-ProRule" id="PRU10141"/>
    </source>
</evidence>
<dbReference type="GO" id="GO:0004674">
    <property type="term" value="F:protein serine/threonine kinase activity"/>
    <property type="evidence" value="ECO:0007669"/>
    <property type="project" value="UniProtKB-KW"/>
</dbReference>
<evidence type="ECO:0000256" key="2">
    <source>
        <dbReference type="ARBA" id="ARBA00010507"/>
    </source>
</evidence>
<evidence type="ECO:0000256" key="10">
    <source>
        <dbReference type="ARBA" id="ARBA00047899"/>
    </source>
</evidence>
<evidence type="ECO:0000256" key="13">
    <source>
        <dbReference type="SAM" id="MobiDB-lite"/>
    </source>
</evidence>
<feature type="compositionally biased region" description="Basic and acidic residues" evidence="13">
    <location>
        <begin position="662"/>
        <end position="671"/>
    </location>
</feature>
<feature type="region of interest" description="Disordered" evidence="13">
    <location>
        <begin position="538"/>
        <end position="557"/>
    </location>
</feature>
<keyword evidence="16" id="KW-1185">Reference proteome</keyword>
<evidence type="ECO:0000256" key="7">
    <source>
        <dbReference type="ARBA" id="ARBA00022777"/>
    </source>
</evidence>
<evidence type="ECO:0000259" key="14">
    <source>
        <dbReference type="PROSITE" id="PS50011"/>
    </source>
</evidence>
<evidence type="ECO:0000256" key="9">
    <source>
        <dbReference type="ARBA" id="ARBA00023136"/>
    </source>
</evidence>
<evidence type="ECO:0000256" key="11">
    <source>
        <dbReference type="ARBA" id="ARBA00048679"/>
    </source>
</evidence>
<dbReference type="GO" id="GO:0005524">
    <property type="term" value="F:ATP binding"/>
    <property type="evidence" value="ECO:0007669"/>
    <property type="project" value="UniProtKB-UniRule"/>
</dbReference>
<dbReference type="GO" id="GO:0016020">
    <property type="term" value="C:membrane"/>
    <property type="evidence" value="ECO:0007669"/>
    <property type="project" value="UniProtKB-SubCell"/>
</dbReference>
<dbReference type="Gene3D" id="3.30.200.20">
    <property type="entry name" value="Phosphorylase Kinase, domain 1"/>
    <property type="match status" value="1"/>
</dbReference>
<sequence length="986" mass="107791">MPKWGWFGRKRSESGRWTGRSLDAGSLYMSETAGLDPEEAEELQMAIAISESEATDRSAVESSSFTSVRETAESLSAKYYYQQSVGYEDRLVDGFYDCWGDFPEVVPSTSNGGISQFPPLRGLKKLQLPEGDLREVVLVHHDKDSVLVEIERAAVEAKLRVKDQGAIAMVQALAIIVVDQMGGPQSNEKQLVRKWQKNSQRLKRKYKSAVIPIGKLRTGLSRHRALLYKVLADSLGIRCKLVRGAPYRGSSNQAVNVVQIGQENLLVDLVSHPGRLLRERGYVASGVAGSGEVFAPAPEMPQQPYWQPKPSRAHGKHNGQEQDVYVHPPSITMNQDFSVGAHGEIGFSPERDRRNSDMHQGGSRMHRMQSGKHAMPAAQQTGPSPFTDLAACPFDDRSLMQSGQDGKDYLARAAFPRAGTVSMNRLPSTGIGRAGSTFSTGSVWERDGPDRQMSIRSSGQLTYVSTSQDFGPLPDSSDGSPTHRAAQPGASVEADLSSPFESSSQEQGGKAEIGQSLFDQAGQSAFGQTAQSPFVDAGQSAFRQPGQSPFEGAGRSALGQAIQSPFGEPSQPAVLDANLSASGQESQSTLGQANSSAFGQPLSQSPFGPPDHHGVPSSRPAGKSPFDHGPSNKAMAHFERAPSSKGGRAPSVKHIPRQSSVKNEKGDDGTRRRGKMGIRQLSDTIQDVLLETTASIKNAVLDAGTAENDSCDWQIKASELELEGRIGMGSFGEVYKGYWRGTDVAVKRILEQDFTEQHMKEFRMEIAIMMRLRHPNVLLFMGAVTEPPNLSIVTQFLPRGSLFRLLHKSNAVIDERLRLKMAVDVAKGMCYLHSFKPPIIHRDLKSPNLLVDKDWTVKVCDFGLSRVKAGTLAPWSRAGTPEWMAPEVLRNEPSNESCDVYSFGVILYELVTRKEPWKEINAVQVVGAVGFNGQRLELPPNADSKISRLMSQCLAHNPADRPSFREILKFLRPLDALPTLDQTPPR</sequence>
<dbReference type="SUPFAM" id="SSF56112">
    <property type="entry name" value="Protein kinase-like (PK-like)"/>
    <property type="match status" value="1"/>
</dbReference>
<comment type="subcellular location">
    <subcellularLocation>
        <location evidence="1">Membrane</location>
    </subcellularLocation>
</comment>
<evidence type="ECO:0000256" key="1">
    <source>
        <dbReference type="ARBA" id="ARBA00004370"/>
    </source>
</evidence>
<keyword evidence="4" id="KW-0723">Serine/threonine-protein kinase</keyword>
<comment type="caution">
    <text evidence="15">The sequence shown here is derived from an EMBL/GenBank/DDBJ whole genome shotgun (WGS) entry which is preliminary data.</text>
</comment>
<comment type="similarity">
    <text evidence="2">Belongs to the protein kinase superfamily. TKL Ser/Thr protein kinase family. RAF subfamily.</text>
</comment>
<dbReference type="InterPro" id="IPR001245">
    <property type="entry name" value="Ser-Thr/Tyr_kinase_cat_dom"/>
</dbReference>
<dbReference type="PROSITE" id="PS00108">
    <property type="entry name" value="PROTEIN_KINASE_ST"/>
    <property type="match status" value="1"/>
</dbReference>
<dbReference type="PROSITE" id="PS50011">
    <property type="entry name" value="PROTEIN_KINASE_DOM"/>
    <property type="match status" value="1"/>
</dbReference>
<protein>
    <recommendedName>
        <fullName evidence="3">non-specific serine/threonine protein kinase</fullName>
        <ecNumber evidence="3">2.7.11.1</ecNumber>
    </recommendedName>
</protein>
<feature type="domain" description="Protein kinase" evidence="14">
    <location>
        <begin position="720"/>
        <end position="980"/>
    </location>
</feature>
<keyword evidence="9" id="KW-0472">Membrane</keyword>
<organism evidence="15 16">
    <name type="scientific">Ostreobium quekettii</name>
    <dbReference type="NCBI Taxonomy" id="121088"/>
    <lineage>
        <taxon>Eukaryota</taxon>
        <taxon>Viridiplantae</taxon>
        <taxon>Chlorophyta</taxon>
        <taxon>core chlorophytes</taxon>
        <taxon>Ulvophyceae</taxon>
        <taxon>TCBD clade</taxon>
        <taxon>Bryopsidales</taxon>
        <taxon>Ostreobineae</taxon>
        <taxon>Ostreobiaceae</taxon>
        <taxon>Ostreobium</taxon>
    </lineage>
</organism>
<feature type="region of interest" description="Disordered" evidence="13">
    <location>
        <begin position="344"/>
        <end position="365"/>
    </location>
</feature>
<dbReference type="InterPro" id="IPR017441">
    <property type="entry name" value="Protein_kinase_ATP_BS"/>
</dbReference>
<dbReference type="InterPro" id="IPR011009">
    <property type="entry name" value="Kinase-like_dom_sf"/>
</dbReference>
<feature type="region of interest" description="Disordered" evidence="13">
    <location>
        <begin position="423"/>
        <end position="453"/>
    </location>
</feature>
<keyword evidence="7" id="KW-0418">Kinase</keyword>
<evidence type="ECO:0000256" key="4">
    <source>
        <dbReference type="ARBA" id="ARBA00022527"/>
    </source>
</evidence>
<keyword evidence="8 12" id="KW-0067">ATP-binding</keyword>
<comment type="catalytic activity">
    <reaction evidence="10">
        <text>L-threonyl-[protein] + ATP = O-phospho-L-threonyl-[protein] + ADP + H(+)</text>
        <dbReference type="Rhea" id="RHEA:46608"/>
        <dbReference type="Rhea" id="RHEA-COMP:11060"/>
        <dbReference type="Rhea" id="RHEA-COMP:11605"/>
        <dbReference type="ChEBI" id="CHEBI:15378"/>
        <dbReference type="ChEBI" id="CHEBI:30013"/>
        <dbReference type="ChEBI" id="CHEBI:30616"/>
        <dbReference type="ChEBI" id="CHEBI:61977"/>
        <dbReference type="ChEBI" id="CHEBI:456216"/>
        <dbReference type="EC" id="2.7.11.1"/>
    </reaction>
</comment>
<evidence type="ECO:0000256" key="3">
    <source>
        <dbReference type="ARBA" id="ARBA00012513"/>
    </source>
</evidence>
<dbReference type="PROSITE" id="PS50330">
    <property type="entry name" value="UIM"/>
    <property type="match status" value="1"/>
</dbReference>
<proteinExistence type="inferred from homology"/>
<reference evidence="15" key="1">
    <citation type="submission" date="2020-12" db="EMBL/GenBank/DDBJ databases">
        <authorList>
            <person name="Iha C."/>
        </authorList>
    </citation>
    <scope>NUCLEOTIDE SEQUENCE</scope>
</reference>
<dbReference type="EMBL" id="CAJHUC010000412">
    <property type="protein sequence ID" value="CAD7695962.1"/>
    <property type="molecule type" value="Genomic_DNA"/>
</dbReference>
<dbReference type="Gene3D" id="1.10.510.10">
    <property type="entry name" value="Transferase(Phosphotransferase) domain 1"/>
    <property type="match status" value="1"/>
</dbReference>
<dbReference type="AlphaFoldDB" id="A0A8S1INS7"/>
<dbReference type="CDD" id="cd13999">
    <property type="entry name" value="STKc_MAP3K-like"/>
    <property type="match status" value="1"/>
</dbReference>
<dbReference type="Pfam" id="PF14381">
    <property type="entry name" value="EDR1_CTR1_ARMC3_pept"/>
    <property type="match status" value="1"/>
</dbReference>
<dbReference type="Pfam" id="PF07714">
    <property type="entry name" value="PK_Tyr_Ser-Thr"/>
    <property type="match status" value="1"/>
</dbReference>
<dbReference type="InterPro" id="IPR055164">
    <property type="entry name" value="EDR1/CTR1/ARMC3-like_pept-like"/>
</dbReference>
<evidence type="ECO:0000256" key="8">
    <source>
        <dbReference type="ARBA" id="ARBA00022840"/>
    </source>
</evidence>
<dbReference type="OrthoDB" id="339325at2759"/>
<feature type="binding site" evidence="12">
    <location>
        <position position="747"/>
    </location>
    <ligand>
        <name>ATP</name>
        <dbReference type="ChEBI" id="CHEBI:30616"/>
    </ligand>
</feature>
<comment type="catalytic activity">
    <reaction evidence="11">
        <text>L-seryl-[protein] + ATP = O-phospho-L-seryl-[protein] + ADP + H(+)</text>
        <dbReference type="Rhea" id="RHEA:17989"/>
        <dbReference type="Rhea" id="RHEA-COMP:9863"/>
        <dbReference type="Rhea" id="RHEA-COMP:11604"/>
        <dbReference type="ChEBI" id="CHEBI:15378"/>
        <dbReference type="ChEBI" id="CHEBI:29999"/>
        <dbReference type="ChEBI" id="CHEBI:30616"/>
        <dbReference type="ChEBI" id="CHEBI:83421"/>
        <dbReference type="ChEBI" id="CHEBI:456216"/>
        <dbReference type="EC" id="2.7.11.1"/>
    </reaction>
</comment>
<name>A0A8S1INS7_9CHLO</name>
<dbReference type="FunFam" id="1.10.510.10:FF:000476">
    <property type="entry name" value="PAS domain-containing protein tyrosine kinase family protein"/>
    <property type="match status" value="1"/>
</dbReference>
<dbReference type="InterPro" id="IPR051681">
    <property type="entry name" value="Ser/Thr_Kinases-Pseudokinases"/>
</dbReference>
<dbReference type="Proteomes" id="UP000708148">
    <property type="component" value="Unassembled WGS sequence"/>
</dbReference>